<evidence type="ECO:0000313" key="5">
    <source>
        <dbReference type="Proteomes" id="UP000076078"/>
    </source>
</evidence>
<proteinExistence type="predicted"/>
<gene>
    <name evidence="4" type="ORF">DLAC_03495</name>
</gene>
<accession>A0A152A1A8</accession>
<feature type="coiled-coil region" evidence="1">
    <location>
        <begin position="652"/>
        <end position="679"/>
    </location>
</feature>
<dbReference type="OMA" id="HHNEMLH"/>
<sequence>MESDKLMDKNSDSNNVDSVILPNDTIHHVQTIDHKEQYTEFHSEEEREKKEEDIAHNDDSHEGQTTDDTDDENNHSIQANYWVEDEPVPVDDENSGAFNIYNYSYYNLLGTNSYPQDSKVSFNDIKSIYYFKKYDIEKDSNSYFMGGHEEAEDEDEENEYDQDYDDDDEEEDDEEYEDEEILFDHDEDEEESDEIEYDSDGEPIENTKTAVLAYQKQRTSQKLDTSSEEDRDDDDNDSDQESVSSVIENTGVDGVLDESILHRLRFSNTTSSTDSSDSPDNRFHQFNIRDSIDKTKLEKLKQQELKEQHKKELEDLKKLRELDMEKLDQQQQPSPTSTGARRSWTNSNTFKYIPKNLSPISSPNVSLEKDNSNNNSKVENEDDEEDEDDQEYDDVIIHDDIENSNLSDIVSKDKVDEEEDEDEEYNDDIIIHDNVENGGLSDDIKDSFTKSIKEDLKIENVKKEEEEEEYNDDIIIHDNVVNGGLSDDIKDSFTKSIKEDIKKAQKEIENEENEKEEGDNEEYNDDIIIHDDIDNGGLSDLIKKSFVETLAMSNGHLHQEDDENGSINWNDISESDLIDGEDENNEKILDIIKSRSILEGNLIEIRNNLEVEKSKLRDYFTKAKEELKMSIENVSKYYNDSTNLDPNNSEDFEKHRNELEEVSKSLVELEYKIVEIEESIGTKNSKSPTTSSKHHNSKPTKNQTKINSLLSEIVCLKEQIEKEKMEKLNQDTELKDITNHLLDMATQLSNALVNSSANGSLSSSVGSNSNGSSFSSASNLMDIENYRNQIVTLEKRLSIWKHHNEMLHKELMTDKQTNQKELLDLNYKFKKMEAERDRLSDKIDRLVQDKGVMEGTQQFLEILVGNLKNDNETLSLTISLMKQESEDVQNRFNQLVLELKEMGESTVSKLQDIINELMLERSQLQHQTKEAEMERLELVNRLSLVSDQLSHQEQTHQQLLLTTESTIKSLESSEIKCNYLQGQLDLANKRLERAESEVDRLTKEMDRLIKINCDTKEQQQNLMEQEHGRIKSSFSIIKEQALDIKHLLSKEKNEIIQLGTSISYILEKGRNNTSKTVKSLRDFVLKEVETTKLDINSKLCEIESNLSQNQELTSQIDTSQILLQEMNQQKNKLNEMQLKIVKMESQINEISETNSNNNNSNLQCSTSNSNNSSSSSSNNNNWERDQVIQLMKLENKIRKIEAGISEIIEYKSPQSQTPLPVATTTITTTTTTHHTYTNDNLNIEPLQDLSSPISSSPVLISTSTNNDEIEISSITEEDQSTNTSSNSNITTQEPIIITPKITPKPTINPNDTNSIMNVKSILLDSLLIGTGSILSIVFYQLMYHNKNLESLTSIFKSSLKYGLIFSSLSGIIKFTSTLLTSSTTLSSTPTLKHKSTSSPSITSKEIIVSSLLSASIFGGFFYMKNRNPINLIAGGLIGLTNGLLIKYKYK</sequence>
<feature type="transmembrane region" description="Helical" evidence="3">
    <location>
        <begin position="1361"/>
        <end position="1385"/>
    </location>
</feature>
<protein>
    <submittedName>
        <fullName evidence="4">Uncharacterized protein</fullName>
    </submittedName>
</protein>
<feature type="transmembrane region" description="Helical" evidence="3">
    <location>
        <begin position="1321"/>
        <end position="1341"/>
    </location>
</feature>
<dbReference type="EMBL" id="LODT01000018">
    <property type="protein sequence ID" value="KYQ99999.1"/>
    <property type="molecule type" value="Genomic_DNA"/>
</dbReference>
<dbReference type="Proteomes" id="UP000076078">
    <property type="component" value="Unassembled WGS sequence"/>
</dbReference>
<evidence type="ECO:0000313" key="4">
    <source>
        <dbReference type="EMBL" id="KYQ99999.1"/>
    </source>
</evidence>
<dbReference type="FunCoup" id="A0A152A1A8">
    <property type="interactions" value="340"/>
</dbReference>
<feature type="region of interest" description="Disordered" evidence="2">
    <location>
        <begin position="267"/>
        <end position="294"/>
    </location>
</feature>
<dbReference type="InParanoid" id="A0A152A1A8"/>
<name>A0A152A1A8_TIELA</name>
<feature type="region of interest" description="Disordered" evidence="2">
    <location>
        <begin position="682"/>
        <end position="704"/>
    </location>
</feature>
<evidence type="ECO:0000256" key="2">
    <source>
        <dbReference type="SAM" id="MobiDB-lite"/>
    </source>
</evidence>
<feature type="region of interest" description="Disordered" evidence="2">
    <location>
        <begin position="1"/>
        <end position="74"/>
    </location>
</feature>
<feature type="region of interest" description="Disordered" evidence="2">
    <location>
        <begin position="1152"/>
        <end position="1181"/>
    </location>
</feature>
<feature type="coiled-coil region" evidence="1">
    <location>
        <begin position="907"/>
        <end position="941"/>
    </location>
</feature>
<feature type="transmembrane region" description="Helical" evidence="3">
    <location>
        <begin position="1429"/>
        <end position="1447"/>
    </location>
</feature>
<feature type="region of interest" description="Disordered" evidence="2">
    <location>
        <begin position="321"/>
        <end position="390"/>
    </location>
</feature>
<keyword evidence="1" id="KW-0175">Coiled coil</keyword>
<feature type="compositionally biased region" description="Low complexity" evidence="2">
    <location>
        <begin position="682"/>
        <end position="691"/>
    </location>
</feature>
<feature type="compositionally biased region" description="Acidic residues" evidence="2">
    <location>
        <begin position="150"/>
        <end position="203"/>
    </location>
</feature>
<keyword evidence="3" id="KW-1133">Transmembrane helix</keyword>
<evidence type="ECO:0000256" key="1">
    <source>
        <dbReference type="SAM" id="Coils"/>
    </source>
</evidence>
<feature type="compositionally biased region" description="Basic and acidic residues" evidence="2">
    <location>
        <begin position="25"/>
        <end position="64"/>
    </location>
</feature>
<feature type="region of interest" description="Disordered" evidence="2">
    <location>
        <begin position="143"/>
        <end position="254"/>
    </location>
</feature>
<evidence type="ECO:0000256" key="3">
    <source>
        <dbReference type="SAM" id="Phobius"/>
    </source>
</evidence>
<organism evidence="4 5">
    <name type="scientific">Tieghemostelium lacteum</name>
    <name type="common">Slime mold</name>
    <name type="synonym">Dictyostelium lacteum</name>
    <dbReference type="NCBI Taxonomy" id="361077"/>
    <lineage>
        <taxon>Eukaryota</taxon>
        <taxon>Amoebozoa</taxon>
        <taxon>Evosea</taxon>
        <taxon>Eumycetozoa</taxon>
        <taxon>Dictyostelia</taxon>
        <taxon>Dictyosteliales</taxon>
        <taxon>Raperosteliaceae</taxon>
        <taxon>Tieghemostelium</taxon>
    </lineage>
</organism>
<feature type="compositionally biased region" description="Low complexity" evidence="2">
    <location>
        <begin position="267"/>
        <end position="278"/>
    </location>
</feature>
<reference evidence="4 5" key="1">
    <citation type="submission" date="2015-12" db="EMBL/GenBank/DDBJ databases">
        <title>Dictyostelia acquired genes for synthesis and detection of signals that induce cell-type specialization by lateral gene transfer from prokaryotes.</title>
        <authorList>
            <person name="Gloeckner G."/>
            <person name="Schaap P."/>
        </authorList>
    </citation>
    <scope>NUCLEOTIDE SEQUENCE [LARGE SCALE GENOMIC DNA]</scope>
    <source>
        <strain evidence="4 5">TK</strain>
    </source>
</reference>
<feature type="coiled-coil region" evidence="1">
    <location>
        <begin position="977"/>
        <end position="1011"/>
    </location>
</feature>
<feature type="compositionally biased region" description="Polar residues" evidence="2">
    <location>
        <begin position="329"/>
        <end position="350"/>
    </location>
</feature>
<feature type="coiled-coil region" evidence="1">
    <location>
        <begin position="449"/>
        <end position="526"/>
    </location>
</feature>
<dbReference type="OrthoDB" id="10255512at2759"/>
<comment type="caution">
    <text evidence="4">The sequence shown here is derived from an EMBL/GenBank/DDBJ whole genome shotgun (WGS) entry which is preliminary data.</text>
</comment>
<feature type="compositionally biased region" description="Basic and acidic residues" evidence="2">
    <location>
        <begin position="1"/>
        <end position="11"/>
    </location>
</feature>
<feature type="compositionally biased region" description="Acidic residues" evidence="2">
    <location>
        <begin position="380"/>
        <end position="390"/>
    </location>
</feature>
<dbReference type="STRING" id="361077.A0A152A1A8"/>
<keyword evidence="3" id="KW-0812">Transmembrane</keyword>
<keyword evidence="5" id="KW-1185">Reference proteome</keyword>
<feature type="compositionally biased region" description="Acidic residues" evidence="2">
    <location>
        <begin position="226"/>
        <end position="240"/>
    </location>
</feature>
<keyword evidence="3" id="KW-0472">Membrane</keyword>
<feature type="coiled-coil region" evidence="1">
    <location>
        <begin position="783"/>
        <end position="849"/>
    </location>
</feature>